<evidence type="ECO:0000256" key="18">
    <source>
        <dbReference type="RuleBase" id="RU003403"/>
    </source>
</evidence>
<gene>
    <name evidence="20" type="primary">ND2</name>
</gene>
<evidence type="ECO:0000256" key="12">
    <source>
        <dbReference type="ARBA" id="ARBA00022989"/>
    </source>
</evidence>
<feature type="transmembrane region" description="Helical" evidence="18">
    <location>
        <begin position="268"/>
        <end position="288"/>
    </location>
</feature>
<dbReference type="GO" id="GO:0005743">
    <property type="term" value="C:mitochondrial inner membrane"/>
    <property type="evidence" value="ECO:0007669"/>
    <property type="project" value="UniProtKB-SubCell"/>
</dbReference>
<evidence type="ECO:0000256" key="9">
    <source>
        <dbReference type="ARBA" id="ARBA00022792"/>
    </source>
</evidence>
<evidence type="ECO:0000256" key="10">
    <source>
        <dbReference type="ARBA" id="ARBA00022967"/>
    </source>
</evidence>
<feature type="transmembrane region" description="Helical" evidence="18">
    <location>
        <begin position="90"/>
        <end position="113"/>
    </location>
</feature>
<reference evidence="20" key="1">
    <citation type="submission" date="2021-12" db="EMBL/GenBank/DDBJ databases">
        <authorList>
            <person name="Niu G."/>
            <person name="Wei M."/>
        </authorList>
    </citation>
    <scope>NUCLEOTIDE SEQUENCE</scope>
</reference>
<keyword evidence="14 18" id="KW-0830">Ubiquinone</keyword>
<dbReference type="EC" id="7.1.1.2" evidence="4 18"/>
<dbReference type="GO" id="GO:0006120">
    <property type="term" value="P:mitochondrial electron transport, NADH to ubiquinone"/>
    <property type="evidence" value="ECO:0007669"/>
    <property type="project" value="InterPro"/>
</dbReference>
<keyword evidence="8 18" id="KW-0812">Transmembrane</keyword>
<comment type="function">
    <text evidence="18">Core subunit of the mitochondrial membrane respiratory chain NADH dehydrogenase (Complex I) which catalyzes electron transfer from NADH through the respiratory chain, using ubiquinone as an electron acceptor. Essential for the catalytic activity and assembly of complex I.</text>
</comment>
<evidence type="ECO:0000256" key="11">
    <source>
        <dbReference type="ARBA" id="ARBA00022982"/>
    </source>
</evidence>
<evidence type="ECO:0000256" key="8">
    <source>
        <dbReference type="ARBA" id="ARBA00022692"/>
    </source>
</evidence>
<feature type="transmembrane region" description="Helical" evidence="18">
    <location>
        <begin position="53"/>
        <end position="78"/>
    </location>
</feature>
<keyword evidence="6" id="KW-0813">Transport</keyword>
<dbReference type="PANTHER" id="PTHR46552">
    <property type="entry name" value="NADH-UBIQUINONE OXIDOREDUCTASE CHAIN 2"/>
    <property type="match status" value="1"/>
</dbReference>
<keyword evidence="16 18" id="KW-0472">Membrane</keyword>
<dbReference type="EMBL" id="OL757402">
    <property type="protein sequence ID" value="WAK83091.1"/>
    <property type="molecule type" value="Genomic_DNA"/>
</dbReference>
<dbReference type="InterPro" id="IPR050175">
    <property type="entry name" value="Complex_I_Subunit_2"/>
</dbReference>
<evidence type="ECO:0000256" key="16">
    <source>
        <dbReference type="ARBA" id="ARBA00023136"/>
    </source>
</evidence>
<accession>A0A9E9C064</accession>
<evidence type="ECO:0000256" key="13">
    <source>
        <dbReference type="ARBA" id="ARBA00023027"/>
    </source>
</evidence>
<keyword evidence="7 18" id="KW-0679">Respiratory chain</keyword>
<evidence type="ECO:0000256" key="4">
    <source>
        <dbReference type="ARBA" id="ARBA00012944"/>
    </source>
</evidence>
<evidence type="ECO:0000313" key="20">
    <source>
        <dbReference type="EMBL" id="WAK83091.1"/>
    </source>
</evidence>
<keyword evidence="13 18" id="KW-0520">NAD</keyword>
<evidence type="ECO:0000259" key="19">
    <source>
        <dbReference type="Pfam" id="PF00361"/>
    </source>
</evidence>
<keyword evidence="10 18" id="KW-1278">Translocase</keyword>
<organism evidence="20">
    <name type="scientific">Janus sp</name>
    <dbReference type="NCBI Taxonomy" id="3003420"/>
    <lineage>
        <taxon>Eukaryota</taxon>
        <taxon>Metazoa</taxon>
        <taxon>Ecdysozoa</taxon>
        <taxon>Arthropoda</taxon>
        <taxon>Hexapoda</taxon>
        <taxon>Insecta</taxon>
        <taxon>Pterygota</taxon>
        <taxon>Neoptera</taxon>
        <taxon>Endopterygota</taxon>
        <taxon>Hymenoptera</taxon>
        <taxon>Cephoidea</taxon>
        <taxon>Cephidae</taxon>
        <taxon>Janus</taxon>
    </lineage>
</organism>
<feature type="transmembrane region" description="Helical" evidence="18">
    <location>
        <begin position="192"/>
        <end position="213"/>
    </location>
</feature>
<evidence type="ECO:0000256" key="6">
    <source>
        <dbReference type="ARBA" id="ARBA00022448"/>
    </source>
</evidence>
<evidence type="ECO:0000256" key="3">
    <source>
        <dbReference type="ARBA" id="ARBA00007012"/>
    </source>
</evidence>
<dbReference type="InterPro" id="IPR003917">
    <property type="entry name" value="NADH_UbQ_OxRdtase_chain2"/>
</dbReference>
<comment type="similarity">
    <text evidence="3 18">Belongs to the complex I subunit 2 family.</text>
</comment>
<dbReference type="GO" id="GO:0008137">
    <property type="term" value="F:NADH dehydrogenase (ubiquinone) activity"/>
    <property type="evidence" value="ECO:0007669"/>
    <property type="project" value="UniProtKB-EC"/>
</dbReference>
<geneLocation type="mitochondrion" evidence="20"/>
<name>A0A9E9C064_9HYME</name>
<sequence>MKLFIMLIFYLILIMSTLIAISTQSWIIIWMMLEINLMTFMPIMNNLMNKTNYLFKYFIVQTTSSSTFLMSIILMWSLQFNNYTMINYQFLEWLMTFAMMLKLGLTPFHWWYIEIMMSLTWMNIFLMSSWQKIIPLMIISYFKLNLILYTSIMFSSLISSWQGMNQINLRKLFTLSSINQTSWMAINATMSFYWTLTYLMMYMLISFNIFFMFNKNKFSYLHELYLMNPYTPKIYFFLTLNILSLAGLPPFLGFVMKFISIKFMIKNSLFAMVFFLTFSSLFTLYYYLRLTYSSMILFKMKSKIKFMKTMIKKINNKTMNKMFMMVSTFTVINLITVIMVLLIMIN</sequence>
<comment type="subcellular location">
    <subcellularLocation>
        <location evidence="2 18">Mitochondrion inner membrane</location>
        <topology evidence="2 18">Multi-pass membrane protein</topology>
    </subcellularLocation>
</comment>
<evidence type="ECO:0000256" key="15">
    <source>
        <dbReference type="ARBA" id="ARBA00023128"/>
    </source>
</evidence>
<feature type="transmembrane region" description="Helical" evidence="18">
    <location>
        <begin position="322"/>
        <end position="345"/>
    </location>
</feature>
<evidence type="ECO:0000256" key="17">
    <source>
        <dbReference type="ARBA" id="ARBA00049551"/>
    </source>
</evidence>
<dbReference type="Pfam" id="PF00361">
    <property type="entry name" value="Proton_antipo_M"/>
    <property type="match status" value="1"/>
</dbReference>
<feature type="domain" description="NADH:quinone oxidoreductase/Mrp antiporter transmembrane" evidence="19">
    <location>
        <begin position="24"/>
        <end position="283"/>
    </location>
</feature>
<keyword evidence="15 18" id="KW-0496">Mitochondrion</keyword>
<dbReference type="PANTHER" id="PTHR46552:SF1">
    <property type="entry name" value="NADH-UBIQUINONE OXIDOREDUCTASE CHAIN 2"/>
    <property type="match status" value="1"/>
</dbReference>
<keyword evidence="12 18" id="KW-1133">Transmembrane helix</keyword>
<dbReference type="InterPro" id="IPR001750">
    <property type="entry name" value="ND/Mrp_TM"/>
</dbReference>
<comment type="catalytic activity">
    <reaction evidence="17 18">
        <text>a ubiquinone + NADH + 5 H(+)(in) = a ubiquinol + NAD(+) + 4 H(+)(out)</text>
        <dbReference type="Rhea" id="RHEA:29091"/>
        <dbReference type="Rhea" id="RHEA-COMP:9565"/>
        <dbReference type="Rhea" id="RHEA-COMP:9566"/>
        <dbReference type="ChEBI" id="CHEBI:15378"/>
        <dbReference type="ChEBI" id="CHEBI:16389"/>
        <dbReference type="ChEBI" id="CHEBI:17976"/>
        <dbReference type="ChEBI" id="CHEBI:57540"/>
        <dbReference type="ChEBI" id="CHEBI:57945"/>
        <dbReference type="EC" id="7.1.1.2"/>
    </reaction>
</comment>
<evidence type="ECO:0000256" key="1">
    <source>
        <dbReference type="ARBA" id="ARBA00003257"/>
    </source>
</evidence>
<protein>
    <recommendedName>
        <fullName evidence="5 18">NADH-ubiquinone oxidoreductase chain 2</fullName>
        <ecNumber evidence="4 18">7.1.1.2</ecNumber>
    </recommendedName>
</protein>
<keyword evidence="9 18" id="KW-0999">Mitochondrion inner membrane</keyword>
<evidence type="ECO:0000256" key="7">
    <source>
        <dbReference type="ARBA" id="ARBA00022660"/>
    </source>
</evidence>
<comment type="function">
    <text evidence="1">Core subunit of the mitochondrial membrane respiratory chain NADH dehydrogenase (Complex I) that is believed to belong to the minimal assembly required for catalysis. Complex I functions in the transfer of electrons from NADH to the respiratory chain. The immediate electron acceptor for the enzyme is believed to be ubiquinone.</text>
</comment>
<keyword evidence="11 18" id="KW-0249">Electron transport</keyword>
<dbReference type="AlphaFoldDB" id="A0A9E9C064"/>
<proteinExistence type="inferred from homology"/>
<evidence type="ECO:0000256" key="5">
    <source>
        <dbReference type="ARBA" id="ARBA00021008"/>
    </source>
</evidence>
<evidence type="ECO:0000256" key="2">
    <source>
        <dbReference type="ARBA" id="ARBA00004448"/>
    </source>
</evidence>
<feature type="transmembrane region" description="Helical" evidence="18">
    <location>
        <begin position="133"/>
        <end position="157"/>
    </location>
</feature>
<feature type="transmembrane region" description="Helical" evidence="18">
    <location>
        <begin position="7"/>
        <end position="33"/>
    </location>
</feature>
<feature type="transmembrane region" description="Helical" evidence="18">
    <location>
        <begin position="234"/>
        <end position="256"/>
    </location>
</feature>
<dbReference type="PRINTS" id="PR01436">
    <property type="entry name" value="NADHDHGNASE2"/>
</dbReference>
<evidence type="ECO:0000256" key="14">
    <source>
        <dbReference type="ARBA" id="ARBA00023075"/>
    </source>
</evidence>